<organism evidence="3 4">
    <name type="scientific">Magallana gigas</name>
    <name type="common">Pacific oyster</name>
    <name type="synonym">Crassostrea gigas</name>
    <dbReference type="NCBI Taxonomy" id="29159"/>
    <lineage>
        <taxon>Eukaryota</taxon>
        <taxon>Metazoa</taxon>
        <taxon>Spiralia</taxon>
        <taxon>Lophotrochozoa</taxon>
        <taxon>Mollusca</taxon>
        <taxon>Bivalvia</taxon>
        <taxon>Autobranchia</taxon>
        <taxon>Pteriomorphia</taxon>
        <taxon>Ostreida</taxon>
        <taxon>Ostreoidea</taxon>
        <taxon>Ostreidae</taxon>
        <taxon>Magallana</taxon>
    </lineage>
</organism>
<dbReference type="Proteomes" id="UP000005408">
    <property type="component" value="Unassembled WGS sequence"/>
</dbReference>
<evidence type="ECO:0000256" key="2">
    <source>
        <dbReference type="SAM" id="Phobius"/>
    </source>
</evidence>
<evidence type="ECO:0000313" key="4">
    <source>
        <dbReference type="Proteomes" id="UP000005408"/>
    </source>
</evidence>
<keyword evidence="2" id="KW-0472">Membrane</keyword>
<protein>
    <recommendedName>
        <fullName evidence="5">PDEase domain-containing protein</fullName>
    </recommendedName>
</protein>
<proteinExistence type="predicted"/>
<feature type="region of interest" description="Disordered" evidence="1">
    <location>
        <begin position="55"/>
        <end position="92"/>
    </location>
</feature>
<evidence type="ECO:0008006" key="5">
    <source>
        <dbReference type="Google" id="ProtNLM"/>
    </source>
</evidence>
<dbReference type="AlphaFoldDB" id="A0A8W8IUU5"/>
<accession>A0A8W8IUU5</accession>
<sequence>MTAISRIDRQIIFCVVDFTLFLLQIWQMFAEMNQSLRPLYDGVMDNKKHWQELAEVHEHEDSEPVQRNRSPEQNGLPQKSDSKEHKRKEPEVQFEKKVKIVEPKKTKVCVLL</sequence>
<keyword evidence="2" id="KW-1133">Transmembrane helix</keyword>
<feature type="compositionally biased region" description="Basic and acidic residues" evidence="1">
    <location>
        <begin position="55"/>
        <end position="70"/>
    </location>
</feature>
<feature type="compositionally biased region" description="Basic and acidic residues" evidence="1">
    <location>
        <begin position="80"/>
        <end position="92"/>
    </location>
</feature>
<dbReference type="EnsemblMetazoa" id="G15684.1">
    <property type="protein sequence ID" value="G15684.1:cds"/>
    <property type="gene ID" value="G15684"/>
</dbReference>
<name>A0A8W8IUU5_MAGGI</name>
<keyword evidence="2" id="KW-0812">Transmembrane</keyword>
<keyword evidence="4" id="KW-1185">Reference proteome</keyword>
<feature type="transmembrane region" description="Helical" evidence="2">
    <location>
        <begin position="12"/>
        <end position="29"/>
    </location>
</feature>
<reference evidence="3" key="1">
    <citation type="submission" date="2022-08" db="UniProtKB">
        <authorList>
            <consortium name="EnsemblMetazoa"/>
        </authorList>
    </citation>
    <scope>IDENTIFICATION</scope>
    <source>
        <strain evidence="3">05x7-T-G4-1.051#20</strain>
    </source>
</reference>
<evidence type="ECO:0000256" key="1">
    <source>
        <dbReference type="SAM" id="MobiDB-lite"/>
    </source>
</evidence>
<evidence type="ECO:0000313" key="3">
    <source>
        <dbReference type="EnsemblMetazoa" id="G15684.1:cds"/>
    </source>
</evidence>